<sequence length="159" mass="17587">MLKCDKFSQMEKFLKFLKTESIGGHVIRFSLAGLLLFGGFTKLILVGALGHNLLGAIVIAAIETLAAFGLIIHYKRPEMGLAGAALAILAIIIRIIYSLNYVKESLTQTDSFLSAFATFLGLYNNGLFHIILLIGAAIYCMGNSYKNYFRNRLTQPWPH</sequence>
<feature type="transmembrane region" description="Helical" evidence="1">
    <location>
        <begin position="81"/>
        <end position="102"/>
    </location>
</feature>
<keyword evidence="3" id="KW-1185">Reference proteome</keyword>
<evidence type="ECO:0000313" key="2">
    <source>
        <dbReference type="EMBL" id="EON79426.1"/>
    </source>
</evidence>
<keyword evidence="1" id="KW-0472">Membrane</keyword>
<organism evidence="2 3">
    <name type="scientific">Lunatimonas lonarensis</name>
    <dbReference type="NCBI Taxonomy" id="1232681"/>
    <lineage>
        <taxon>Bacteria</taxon>
        <taxon>Pseudomonadati</taxon>
        <taxon>Bacteroidota</taxon>
        <taxon>Cytophagia</taxon>
        <taxon>Cytophagales</taxon>
        <taxon>Cyclobacteriaceae</taxon>
    </lineage>
</organism>
<keyword evidence="1" id="KW-1133">Transmembrane helix</keyword>
<evidence type="ECO:0000313" key="3">
    <source>
        <dbReference type="Proteomes" id="UP000013909"/>
    </source>
</evidence>
<reference evidence="2 3" key="1">
    <citation type="submission" date="2013-02" db="EMBL/GenBank/DDBJ databases">
        <title>A novel strain isolated from Lonar lake, Maharashtra, India.</title>
        <authorList>
            <person name="Singh A."/>
        </authorList>
    </citation>
    <scope>NUCLEOTIDE SEQUENCE [LARGE SCALE GENOMIC DNA]</scope>
    <source>
        <strain evidence="2 3">AK24</strain>
    </source>
</reference>
<keyword evidence="1" id="KW-0812">Transmembrane</keyword>
<name>R7ZZA8_9BACT</name>
<feature type="transmembrane region" description="Helical" evidence="1">
    <location>
        <begin position="53"/>
        <end position="74"/>
    </location>
</feature>
<comment type="caution">
    <text evidence="2">The sequence shown here is derived from an EMBL/GenBank/DDBJ whole genome shotgun (WGS) entry which is preliminary data.</text>
</comment>
<gene>
    <name evidence="2" type="ORF">ADIS_0116</name>
</gene>
<evidence type="ECO:0000256" key="1">
    <source>
        <dbReference type="SAM" id="Phobius"/>
    </source>
</evidence>
<dbReference type="AlphaFoldDB" id="R7ZZA8"/>
<accession>R7ZZA8</accession>
<feature type="transmembrane region" description="Helical" evidence="1">
    <location>
        <begin position="122"/>
        <end position="142"/>
    </location>
</feature>
<proteinExistence type="predicted"/>
<dbReference type="Proteomes" id="UP000013909">
    <property type="component" value="Unassembled WGS sequence"/>
</dbReference>
<dbReference type="EMBL" id="AQHR01000004">
    <property type="protein sequence ID" value="EON79426.1"/>
    <property type="molecule type" value="Genomic_DNA"/>
</dbReference>
<dbReference type="STRING" id="1232681.ADIS_0116"/>
<feature type="transmembrane region" description="Helical" evidence="1">
    <location>
        <begin position="21"/>
        <end position="41"/>
    </location>
</feature>
<evidence type="ECO:0008006" key="4">
    <source>
        <dbReference type="Google" id="ProtNLM"/>
    </source>
</evidence>
<protein>
    <recommendedName>
        <fullName evidence="4">DoxX family protein</fullName>
    </recommendedName>
</protein>